<feature type="region of interest" description="Disordered" evidence="2">
    <location>
        <begin position="1"/>
        <end position="112"/>
    </location>
</feature>
<evidence type="ECO:0000256" key="2">
    <source>
        <dbReference type="SAM" id="MobiDB-lite"/>
    </source>
</evidence>
<keyword evidence="1" id="KW-0175">Coiled coil</keyword>
<evidence type="ECO:0000313" key="4">
    <source>
        <dbReference type="EnsemblFungi" id="EJT75613"/>
    </source>
</evidence>
<protein>
    <recommendedName>
        <fullName evidence="6">BZIP domain-containing protein</fullName>
    </recommendedName>
</protein>
<accession>J3NW81</accession>
<dbReference type="HOGENOM" id="CLU_940234_0_0_1"/>
<reference evidence="4" key="4">
    <citation type="journal article" date="2015" name="G3 (Bethesda)">
        <title>Genome sequences of three phytopathogenic species of the Magnaporthaceae family of fungi.</title>
        <authorList>
            <person name="Okagaki L.H."/>
            <person name="Nunes C.C."/>
            <person name="Sailsbery J."/>
            <person name="Clay B."/>
            <person name="Brown D."/>
            <person name="John T."/>
            <person name="Oh Y."/>
            <person name="Young N."/>
            <person name="Fitzgerald M."/>
            <person name="Haas B.J."/>
            <person name="Zeng Q."/>
            <person name="Young S."/>
            <person name="Adiconis X."/>
            <person name="Fan L."/>
            <person name="Levin J.Z."/>
            <person name="Mitchell T.K."/>
            <person name="Okubara P.A."/>
            <person name="Farman M.L."/>
            <person name="Kohn L.M."/>
            <person name="Birren B."/>
            <person name="Ma L.-J."/>
            <person name="Dean R.A."/>
        </authorList>
    </citation>
    <scope>NUCLEOTIDE SEQUENCE</scope>
    <source>
        <strain evidence="4">R3-111a-1</strain>
    </source>
</reference>
<sequence length="296" mass="33149">MGFNDVDQNGFAEEERIRDDRLTHAIMNSNLPPDHPWRKREEARRQPSVPFVPSSRIDNACAPAAPPRPSGSAKVAAEDKQHDANRPAAKEQSFSFVEDAPNDDDSSWSPVYNFHVDQEDDHLENYDCLPTLAQSPAPTDPTGSDAGGNGSNTLVTKPTGEPKDQMGQQQDEKAPQAPGVAFQPGKPKKDLDTAKFVRRHRKLEKRAKKLRQEQEEEVMGLVNEASYAQRELTLTRQYYETTNSIRAEFLALANRWSAAEAGRNRLQSLVENLEAQVAQLKTEARALKHEIEDLKN</sequence>
<evidence type="ECO:0000313" key="5">
    <source>
        <dbReference type="Proteomes" id="UP000006039"/>
    </source>
</evidence>
<dbReference type="Gene3D" id="1.20.5.170">
    <property type="match status" value="1"/>
</dbReference>
<dbReference type="EnsemblFungi" id="EJT75613">
    <property type="protein sequence ID" value="EJT75613"/>
    <property type="gene ID" value="GGTG_05546"/>
</dbReference>
<keyword evidence="5" id="KW-1185">Reference proteome</keyword>
<dbReference type="EMBL" id="GL385397">
    <property type="protein sequence ID" value="EJT75613.1"/>
    <property type="molecule type" value="Genomic_DNA"/>
</dbReference>
<dbReference type="RefSeq" id="XP_009221613.1">
    <property type="nucleotide sequence ID" value="XM_009223349.1"/>
</dbReference>
<proteinExistence type="predicted"/>
<reference evidence="3" key="2">
    <citation type="submission" date="2010-07" db="EMBL/GenBank/DDBJ databases">
        <authorList>
            <consortium name="The Broad Institute Genome Sequencing Platform"/>
            <consortium name="Broad Institute Genome Sequencing Center for Infectious Disease"/>
            <person name="Ma L.-J."/>
            <person name="Dead R."/>
            <person name="Young S."/>
            <person name="Zeng Q."/>
            <person name="Koehrsen M."/>
            <person name="Alvarado L."/>
            <person name="Berlin A."/>
            <person name="Chapman S.B."/>
            <person name="Chen Z."/>
            <person name="Freedman E."/>
            <person name="Gellesch M."/>
            <person name="Goldberg J."/>
            <person name="Griggs A."/>
            <person name="Gujja S."/>
            <person name="Heilman E.R."/>
            <person name="Heiman D."/>
            <person name="Hepburn T."/>
            <person name="Howarth C."/>
            <person name="Jen D."/>
            <person name="Larson L."/>
            <person name="Mehta T."/>
            <person name="Neiman D."/>
            <person name="Pearson M."/>
            <person name="Roberts A."/>
            <person name="Saif S."/>
            <person name="Shea T."/>
            <person name="Shenoy N."/>
            <person name="Sisk P."/>
            <person name="Stolte C."/>
            <person name="Sykes S."/>
            <person name="Walk T."/>
            <person name="White J."/>
            <person name="Yandava C."/>
            <person name="Haas B."/>
            <person name="Nusbaum C."/>
            <person name="Birren B."/>
        </authorList>
    </citation>
    <scope>NUCLEOTIDE SEQUENCE</scope>
    <source>
        <strain evidence="3">R3-111a-1</strain>
    </source>
</reference>
<feature type="coiled-coil region" evidence="1">
    <location>
        <begin position="193"/>
        <end position="231"/>
    </location>
</feature>
<dbReference type="VEuPathDB" id="FungiDB:GGTG_05546"/>
<feature type="compositionally biased region" description="Basic and acidic residues" evidence="2">
    <location>
        <begin position="35"/>
        <end position="45"/>
    </location>
</feature>
<evidence type="ECO:0008006" key="6">
    <source>
        <dbReference type="Google" id="ProtNLM"/>
    </source>
</evidence>
<reference evidence="5" key="1">
    <citation type="submission" date="2010-07" db="EMBL/GenBank/DDBJ databases">
        <title>The genome sequence of Gaeumannomyces graminis var. tritici strain R3-111a-1.</title>
        <authorList>
            <consortium name="The Broad Institute Genome Sequencing Platform"/>
            <person name="Ma L.-J."/>
            <person name="Dead R."/>
            <person name="Young S."/>
            <person name="Zeng Q."/>
            <person name="Koehrsen M."/>
            <person name="Alvarado L."/>
            <person name="Berlin A."/>
            <person name="Chapman S.B."/>
            <person name="Chen Z."/>
            <person name="Freedman E."/>
            <person name="Gellesch M."/>
            <person name="Goldberg J."/>
            <person name="Griggs A."/>
            <person name="Gujja S."/>
            <person name="Heilman E.R."/>
            <person name="Heiman D."/>
            <person name="Hepburn T."/>
            <person name="Howarth C."/>
            <person name="Jen D."/>
            <person name="Larson L."/>
            <person name="Mehta T."/>
            <person name="Neiman D."/>
            <person name="Pearson M."/>
            <person name="Roberts A."/>
            <person name="Saif S."/>
            <person name="Shea T."/>
            <person name="Shenoy N."/>
            <person name="Sisk P."/>
            <person name="Stolte C."/>
            <person name="Sykes S."/>
            <person name="Walk T."/>
            <person name="White J."/>
            <person name="Yandava C."/>
            <person name="Haas B."/>
            <person name="Nusbaum C."/>
            <person name="Birren B."/>
        </authorList>
    </citation>
    <scope>NUCLEOTIDE SEQUENCE [LARGE SCALE GENOMIC DNA]</scope>
    <source>
        <strain evidence="5">R3-111a-1</strain>
    </source>
</reference>
<evidence type="ECO:0000256" key="1">
    <source>
        <dbReference type="SAM" id="Coils"/>
    </source>
</evidence>
<dbReference type="AlphaFoldDB" id="J3NW81"/>
<dbReference type="Proteomes" id="UP000006039">
    <property type="component" value="Unassembled WGS sequence"/>
</dbReference>
<feature type="region of interest" description="Disordered" evidence="2">
    <location>
        <begin position="130"/>
        <end position="192"/>
    </location>
</feature>
<dbReference type="CDD" id="cd14686">
    <property type="entry name" value="bZIP"/>
    <property type="match status" value="1"/>
</dbReference>
<feature type="coiled-coil region" evidence="1">
    <location>
        <begin position="263"/>
        <end position="290"/>
    </location>
</feature>
<feature type="compositionally biased region" description="Basic and acidic residues" evidence="2">
    <location>
        <begin position="160"/>
        <end position="174"/>
    </location>
</feature>
<feature type="compositionally biased region" description="Basic and acidic residues" evidence="2">
    <location>
        <begin position="13"/>
        <end position="23"/>
    </location>
</feature>
<organism evidence="3">
    <name type="scientific">Gaeumannomyces tritici (strain R3-111a-1)</name>
    <name type="common">Wheat and barley take-all root rot fungus</name>
    <name type="synonym">Gaeumannomyces graminis var. tritici</name>
    <dbReference type="NCBI Taxonomy" id="644352"/>
    <lineage>
        <taxon>Eukaryota</taxon>
        <taxon>Fungi</taxon>
        <taxon>Dikarya</taxon>
        <taxon>Ascomycota</taxon>
        <taxon>Pezizomycotina</taxon>
        <taxon>Sordariomycetes</taxon>
        <taxon>Sordariomycetidae</taxon>
        <taxon>Magnaporthales</taxon>
        <taxon>Magnaporthaceae</taxon>
        <taxon>Gaeumannomyces</taxon>
    </lineage>
</organism>
<evidence type="ECO:0000313" key="3">
    <source>
        <dbReference type="EMBL" id="EJT75613.1"/>
    </source>
</evidence>
<reference evidence="4" key="5">
    <citation type="submission" date="2018-04" db="UniProtKB">
        <authorList>
            <consortium name="EnsemblFungi"/>
        </authorList>
    </citation>
    <scope>IDENTIFICATION</scope>
    <source>
        <strain evidence="4">R3-111a-1</strain>
    </source>
</reference>
<gene>
    <name evidence="4" type="primary">20346004</name>
    <name evidence="3" type="ORF">GGTG_05546</name>
</gene>
<feature type="compositionally biased region" description="Basic and acidic residues" evidence="2">
    <location>
        <begin position="76"/>
        <end position="89"/>
    </location>
</feature>
<reference evidence="3" key="3">
    <citation type="submission" date="2010-09" db="EMBL/GenBank/DDBJ databases">
        <title>Annotation of Gaeumannomyces graminis var. tritici R3-111a-1.</title>
        <authorList>
            <consortium name="The Broad Institute Genome Sequencing Platform"/>
            <person name="Ma L.-J."/>
            <person name="Dead R."/>
            <person name="Young S.K."/>
            <person name="Zeng Q."/>
            <person name="Gargeya S."/>
            <person name="Fitzgerald M."/>
            <person name="Haas B."/>
            <person name="Abouelleil A."/>
            <person name="Alvarado L."/>
            <person name="Arachchi H.M."/>
            <person name="Berlin A."/>
            <person name="Brown A."/>
            <person name="Chapman S.B."/>
            <person name="Chen Z."/>
            <person name="Dunbar C."/>
            <person name="Freedman E."/>
            <person name="Gearin G."/>
            <person name="Gellesch M."/>
            <person name="Goldberg J."/>
            <person name="Griggs A."/>
            <person name="Gujja S."/>
            <person name="Heiman D."/>
            <person name="Howarth C."/>
            <person name="Larson L."/>
            <person name="Lui A."/>
            <person name="MacDonald P.J.P."/>
            <person name="Mehta T."/>
            <person name="Montmayeur A."/>
            <person name="Murphy C."/>
            <person name="Neiman D."/>
            <person name="Pearson M."/>
            <person name="Priest M."/>
            <person name="Roberts A."/>
            <person name="Saif S."/>
            <person name="Shea T."/>
            <person name="Shenoy N."/>
            <person name="Sisk P."/>
            <person name="Stolte C."/>
            <person name="Sykes S."/>
            <person name="Yandava C."/>
            <person name="Wortman J."/>
            <person name="Nusbaum C."/>
            <person name="Birren B."/>
        </authorList>
    </citation>
    <scope>NUCLEOTIDE SEQUENCE</scope>
    <source>
        <strain evidence="3">R3-111a-1</strain>
    </source>
</reference>
<name>J3NW81_GAET3</name>
<dbReference type="GeneID" id="20346004"/>